<dbReference type="Gene3D" id="3.30.70.270">
    <property type="match status" value="1"/>
</dbReference>
<dbReference type="PANTHER" id="PTHR33064">
    <property type="entry name" value="POL PROTEIN"/>
    <property type="match status" value="1"/>
</dbReference>
<dbReference type="EMBL" id="GDJX01007339">
    <property type="protein sequence ID" value="JAT60597.1"/>
    <property type="molecule type" value="Transcribed_RNA"/>
</dbReference>
<protein>
    <submittedName>
        <fullName evidence="2">Retrovirus-related Pol polyprotein from transposon 297</fullName>
    </submittedName>
</protein>
<dbReference type="CDD" id="cd00303">
    <property type="entry name" value="retropepsin_like"/>
    <property type="match status" value="1"/>
</dbReference>
<dbReference type="Pfam" id="PF03732">
    <property type="entry name" value="Retrotrans_gag"/>
    <property type="match status" value="1"/>
</dbReference>
<dbReference type="InterPro" id="IPR005162">
    <property type="entry name" value="Retrotrans_gag_dom"/>
</dbReference>
<dbReference type="PANTHER" id="PTHR33064:SF37">
    <property type="entry name" value="RIBONUCLEASE H"/>
    <property type="match status" value="1"/>
</dbReference>
<feature type="non-terminal residue" evidence="2">
    <location>
        <position position="1"/>
    </location>
</feature>
<dbReference type="InterPro" id="IPR051320">
    <property type="entry name" value="Viral_Replic_Matur_Polypro"/>
</dbReference>
<feature type="domain" description="Retrotransposon gag" evidence="1">
    <location>
        <begin position="38"/>
        <end position="117"/>
    </location>
</feature>
<dbReference type="AlphaFoldDB" id="A0A1D1Z127"/>
<dbReference type="SUPFAM" id="SSF56672">
    <property type="entry name" value="DNA/RNA polymerases"/>
    <property type="match status" value="1"/>
</dbReference>
<dbReference type="InterPro" id="IPR016197">
    <property type="entry name" value="Chromo-like_dom_sf"/>
</dbReference>
<name>A0A1D1Z127_9ARAE</name>
<accession>A0A1D1Z127</accession>
<gene>
    <name evidence="2" type="primary">pol_74</name>
    <name evidence="2" type="ORF">g.94378</name>
</gene>
<organism evidence="2">
    <name type="scientific">Anthurium amnicola</name>
    <dbReference type="NCBI Taxonomy" id="1678845"/>
    <lineage>
        <taxon>Eukaryota</taxon>
        <taxon>Viridiplantae</taxon>
        <taxon>Streptophyta</taxon>
        <taxon>Embryophyta</taxon>
        <taxon>Tracheophyta</taxon>
        <taxon>Spermatophyta</taxon>
        <taxon>Magnoliopsida</taxon>
        <taxon>Liliopsida</taxon>
        <taxon>Araceae</taxon>
        <taxon>Pothoideae</taxon>
        <taxon>Potheae</taxon>
        <taxon>Anthurium</taxon>
    </lineage>
</organism>
<reference evidence="2" key="1">
    <citation type="submission" date="2015-07" db="EMBL/GenBank/DDBJ databases">
        <title>Transcriptome Assembly of Anthurium amnicola.</title>
        <authorList>
            <person name="Suzuki J."/>
        </authorList>
    </citation>
    <scope>NUCLEOTIDE SEQUENCE</scope>
</reference>
<dbReference type="InterPro" id="IPR043502">
    <property type="entry name" value="DNA/RNA_pol_sf"/>
</dbReference>
<evidence type="ECO:0000313" key="2">
    <source>
        <dbReference type="EMBL" id="JAT60597.1"/>
    </source>
</evidence>
<dbReference type="FunFam" id="3.30.70.270:FF:000020">
    <property type="entry name" value="Transposon Tf2-6 polyprotein-like Protein"/>
    <property type="match status" value="1"/>
</dbReference>
<evidence type="ECO:0000259" key="1">
    <source>
        <dbReference type="Pfam" id="PF03732"/>
    </source>
</evidence>
<dbReference type="InterPro" id="IPR043128">
    <property type="entry name" value="Rev_trsase/Diguanyl_cyclase"/>
</dbReference>
<proteinExistence type="predicted"/>
<sequence length="703" mass="78758">TSQASTTTSFAPPFTSFVVASASSAKVSSLSSTAATTTASTIAAPVTTTSSSSWYELVDAMEQLFGLHPLDDPHFAISKLLHSGSVLDYQREFERLRDRIRGVSEEHILGTFLGGLQLPLQYEIADRRPLLLPLPPKLVVPIKRLTKEQMDDRRSKGLCYSCEEKWSRGHKCAAHKIFLIQLIPTQLQLISDKEVRKEMKSASSLFLIQLSEAPVEPVTENKDHIIDFSSISAPELTELLPKYQNIFPMPVGLPPPRSCDLVLGGPWLKSLGNITWNFSTMCMAFRLHNQVYRLSGLPSALLQIISDKEVSKEISSACSLFLVHIAAITFTPSPATQAPEVDWSSISSPELSNLLLKFEHIFPLPVGWPPPRDFDYHISLIDDIFVYSLSWESHLLHIDTTFTILAAKCLYSKFTKCSFGSPTSLKALRGFLGFTDYYRKFVKSYGLQTAPLTALLKHGTSFIWIKEVENAFQHHKLALSTPHVLGLSDFSIPFVLECDEFGQEIGAVLMPQGRPLAYLRNTHNFIDPRSVTKLGLKTMPTESLQVMVATGHQLTTKGFCPQVQVYRLTAPVEKISVIPCLWDFLHLGSRRRWAPKWFPSNIYLPLGNLLSKFKQTFRAASGPAYRWILLNHLPSVGEDTAHIPFKLLGRRIVKRHNAAVTQLLIQWSGLAVEDASWVDYSTFVRDYPNFDLEDKVSTPRGSI</sequence>
<dbReference type="SUPFAM" id="SSF54160">
    <property type="entry name" value="Chromo domain-like"/>
    <property type="match status" value="1"/>
</dbReference>